<dbReference type="InterPro" id="IPR000073">
    <property type="entry name" value="AB_hydrolase_1"/>
</dbReference>
<proteinExistence type="predicted"/>
<protein>
    <submittedName>
        <fullName evidence="2">Hydrolase</fullName>
    </submittedName>
</protein>
<evidence type="ECO:0000313" key="3">
    <source>
        <dbReference type="Proteomes" id="UP000186108"/>
    </source>
</evidence>
<dbReference type="InterPro" id="IPR050228">
    <property type="entry name" value="Carboxylesterase_BioH"/>
</dbReference>
<dbReference type="GO" id="GO:0016787">
    <property type="term" value="F:hydrolase activity"/>
    <property type="evidence" value="ECO:0007669"/>
    <property type="project" value="UniProtKB-KW"/>
</dbReference>
<dbReference type="InterPro" id="IPR000639">
    <property type="entry name" value="Epox_hydrolase-like"/>
</dbReference>
<reference evidence="2 3" key="1">
    <citation type="submission" date="2014-07" db="EMBL/GenBank/DDBJ databases">
        <authorList>
            <person name="Zhang J.E."/>
            <person name="Yang H."/>
            <person name="Guo J."/>
            <person name="Deng Z."/>
            <person name="Luo H."/>
            <person name="Luo M."/>
            <person name="Zhao B."/>
        </authorList>
    </citation>
    <scope>NUCLEOTIDE SEQUENCE [LARGE SCALE GENOMIC DNA]</scope>
    <source>
        <strain evidence="2 3">1CP</strain>
    </source>
</reference>
<sequence>MDGFPSPYYRRSDRRRAPWRVGRDQWGRGEAEPSIESGGARIDYTVHGDGRSSSSVVLLAGFTAPATSWRYQIPSLIQSGHRVIAVDLPGHGTAPAMLPGTTMRTRAGFVHALIEQLDLQGAAMIGGSMGGNTIWSYVDTYGTGRLRAAVVVDQTPRMLNAPEWAYGFYGYDQEKVDTFFADGIPATGHGTPIWKRGMRLVRLLAAMGRVDRTLSPPELALLNDHAKCDWRSTIRATDLPVLFVAGSDSEFWPSAHDAAAAALAPNGAPTVVARAGHARNMERPHSFNRAVAEFLDSAS</sequence>
<dbReference type="PANTHER" id="PTHR43194:SF2">
    <property type="entry name" value="PEROXISOMAL MEMBRANE PROTEIN LPX1"/>
    <property type="match status" value="1"/>
</dbReference>
<organism evidence="2 3">
    <name type="scientific">Rhodococcus opacus</name>
    <name type="common">Nocardia opaca</name>
    <dbReference type="NCBI Taxonomy" id="37919"/>
    <lineage>
        <taxon>Bacteria</taxon>
        <taxon>Bacillati</taxon>
        <taxon>Actinomycetota</taxon>
        <taxon>Actinomycetes</taxon>
        <taxon>Mycobacteriales</taxon>
        <taxon>Nocardiaceae</taxon>
        <taxon>Rhodococcus</taxon>
    </lineage>
</organism>
<dbReference type="PANTHER" id="PTHR43194">
    <property type="entry name" value="HYDROLASE ALPHA/BETA FOLD FAMILY"/>
    <property type="match status" value="1"/>
</dbReference>
<keyword evidence="2" id="KW-0378">Hydrolase</keyword>
<evidence type="ECO:0000259" key="1">
    <source>
        <dbReference type="Pfam" id="PF00561"/>
    </source>
</evidence>
<dbReference type="PRINTS" id="PR00412">
    <property type="entry name" value="EPOXHYDRLASE"/>
</dbReference>
<dbReference type="Pfam" id="PF00561">
    <property type="entry name" value="Abhydrolase_1"/>
    <property type="match status" value="1"/>
</dbReference>
<dbReference type="PRINTS" id="PR00111">
    <property type="entry name" value="ABHYDROLASE"/>
</dbReference>
<gene>
    <name evidence="2" type="ORF">R1CP_18870</name>
</gene>
<dbReference type="SUPFAM" id="SSF53474">
    <property type="entry name" value="alpha/beta-Hydrolases"/>
    <property type="match status" value="1"/>
</dbReference>
<dbReference type="InterPro" id="IPR029058">
    <property type="entry name" value="AB_hydrolase_fold"/>
</dbReference>
<dbReference type="AlphaFoldDB" id="A0A1B1K7C6"/>
<dbReference type="EMBL" id="CP009111">
    <property type="protein sequence ID" value="ANS28458.1"/>
    <property type="molecule type" value="Genomic_DNA"/>
</dbReference>
<feature type="domain" description="AB hydrolase-1" evidence="1">
    <location>
        <begin position="56"/>
        <end position="283"/>
    </location>
</feature>
<name>A0A1B1K7C6_RHOOP</name>
<dbReference type="Proteomes" id="UP000186108">
    <property type="component" value="Chromosome"/>
</dbReference>
<dbReference type="PATRIC" id="fig|37919.13.peg.3925"/>
<dbReference type="Gene3D" id="3.40.50.1820">
    <property type="entry name" value="alpha/beta hydrolase"/>
    <property type="match status" value="1"/>
</dbReference>
<evidence type="ECO:0000313" key="2">
    <source>
        <dbReference type="EMBL" id="ANS28458.1"/>
    </source>
</evidence>
<dbReference type="RefSeq" id="WP_242322986.1">
    <property type="nucleotide sequence ID" value="NZ_CP093380.1"/>
</dbReference>
<accession>A0A1B1K7C6</accession>